<evidence type="ECO:0000256" key="1">
    <source>
        <dbReference type="SAM" id="MobiDB-lite"/>
    </source>
</evidence>
<dbReference type="SUPFAM" id="SSF48371">
    <property type="entry name" value="ARM repeat"/>
    <property type="match status" value="1"/>
</dbReference>
<feature type="compositionally biased region" description="Low complexity" evidence="1">
    <location>
        <begin position="237"/>
        <end position="253"/>
    </location>
</feature>
<dbReference type="InterPro" id="IPR049160">
    <property type="entry name" value="PI4KB-PIK1_PIK"/>
</dbReference>
<comment type="caution">
    <text evidence="3">The sequence shown here is derived from an EMBL/GenBank/DDBJ whole genome shotgun (WGS) entry which is preliminary data.</text>
</comment>
<evidence type="ECO:0000313" key="4">
    <source>
        <dbReference type="Proteomes" id="UP001189429"/>
    </source>
</evidence>
<dbReference type="PROSITE" id="PS51545">
    <property type="entry name" value="PIK_HELICAL"/>
    <property type="match status" value="1"/>
</dbReference>
<dbReference type="EMBL" id="CAUYUJ010006772">
    <property type="protein sequence ID" value="CAK0818608.1"/>
    <property type="molecule type" value="Genomic_DNA"/>
</dbReference>
<feature type="region of interest" description="Disordered" evidence="1">
    <location>
        <begin position="161"/>
        <end position="298"/>
    </location>
</feature>
<feature type="compositionally biased region" description="Basic and acidic residues" evidence="1">
    <location>
        <begin position="224"/>
        <end position="233"/>
    </location>
</feature>
<proteinExistence type="predicted"/>
<protein>
    <recommendedName>
        <fullName evidence="2">PIK helical domain-containing protein</fullName>
    </recommendedName>
</protein>
<gene>
    <name evidence="3" type="ORF">PCOR1329_LOCUS20817</name>
</gene>
<dbReference type="InterPro" id="IPR001263">
    <property type="entry name" value="PI3K_accessory_dom"/>
</dbReference>
<sequence length="308" mass="33862">DRHIALHHFCEFDSVISGCRCCFRFGLRLSCAGWHSWAGNMSSVGSLLRLFQSELFDEHMHMLYLHRMEQPGVQDYLVNDLYKRTDDDIDFYLPQLCQIALLRYQKSSLHRFLLDKAAQSMHFALKIHWLVQSVVEDSQPELCENALAMVNMCEAAMVNSSGSKATGAIRTPKGGSPDIRISRTRSSSNPDMLRAPELGQDDGATASARRPKSQEPPSPGSRGGPEEPPEHHGQGGPPRTAHPASSSSPSRGAALRHLTDVLSRAPDGRLLAPEERAQAFGWQPPLPNAFADLGEPGGSWLACGPDEE</sequence>
<dbReference type="InterPro" id="IPR016024">
    <property type="entry name" value="ARM-type_fold"/>
</dbReference>
<organism evidence="3 4">
    <name type="scientific">Prorocentrum cordatum</name>
    <dbReference type="NCBI Taxonomy" id="2364126"/>
    <lineage>
        <taxon>Eukaryota</taxon>
        <taxon>Sar</taxon>
        <taxon>Alveolata</taxon>
        <taxon>Dinophyceae</taxon>
        <taxon>Prorocentrales</taxon>
        <taxon>Prorocentraceae</taxon>
        <taxon>Prorocentrum</taxon>
    </lineage>
</organism>
<feature type="non-terminal residue" evidence="3">
    <location>
        <position position="1"/>
    </location>
</feature>
<evidence type="ECO:0000259" key="2">
    <source>
        <dbReference type="PROSITE" id="PS51545"/>
    </source>
</evidence>
<keyword evidence="4" id="KW-1185">Reference proteome</keyword>
<feature type="non-terminal residue" evidence="3">
    <location>
        <position position="308"/>
    </location>
</feature>
<dbReference type="Pfam" id="PF21245">
    <property type="entry name" value="PI4KB-PIK1_PIK"/>
    <property type="match status" value="1"/>
</dbReference>
<dbReference type="Gene3D" id="1.25.40.70">
    <property type="entry name" value="Phosphatidylinositol 3-kinase, accessory domain (PIK)"/>
    <property type="match status" value="1"/>
</dbReference>
<dbReference type="InterPro" id="IPR042236">
    <property type="entry name" value="PI3K_accessory_sf"/>
</dbReference>
<feature type="domain" description="PIK helical" evidence="2">
    <location>
        <begin position="1"/>
        <end position="155"/>
    </location>
</feature>
<accession>A0ABN9RHQ4</accession>
<evidence type="ECO:0000313" key="3">
    <source>
        <dbReference type="EMBL" id="CAK0818608.1"/>
    </source>
</evidence>
<reference evidence="3" key="1">
    <citation type="submission" date="2023-10" db="EMBL/GenBank/DDBJ databases">
        <authorList>
            <person name="Chen Y."/>
            <person name="Shah S."/>
            <person name="Dougan E. K."/>
            <person name="Thang M."/>
            <person name="Chan C."/>
        </authorList>
    </citation>
    <scope>NUCLEOTIDE SEQUENCE [LARGE SCALE GENOMIC DNA]</scope>
</reference>
<dbReference type="Proteomes" id="UP001189429">
    <property type="component" value="Unassembled WGS sequence"/>
</dbReference>
<name>A0ABN9RHQ4_9DINO</name>